<evidence type="ECO:0000256" key="3">
    <source>
        <dbReference type="ARBA" id="ARBA00022989"/>
    </source>
</evidence>
<dbReference type="InterPro" id="IPR025256">
    <property type="entry name" value="TM7S3/TM198-like_dom"/>
</dbReference>
<evidence type="ECO:0000259" key="6">
    <source>
        <dbReference type="Pfam" id="PF13886"/>
    </source>
</evidence>
<evidence type="ECO:0000256" key="4">
    <source>
        <dbReference type="ARBA" id="ARBA00023136"/>
    </source>
</evidence>
<evidence type="ECO:0000256" key="1">
    <source>
        <dbReference type="ARBA" id="ARBA00004141"/>
    </source>
</evidence>
<proteinExistence type="predicted"/>
<keyword evidence="8" id="KW-1185">Reference proteome</keyword>
<gene>
    <name evidence="7" type="ORF">VP01_999g7</name>
</gene>
<accession>A0A0L6U582</accession>
<feature type="transmembrane region" description="Helical" evidence="5">
    <location>
        <begin position="27"/>
        <end position="47"/>
    </location>
</feature>
<dbReference type="OrthoDB" id="102260at2759"/>
<organism evidence="7 8">
    <name type="scientific">Puccinia sorghi</name>
    <dbReference type="NCBI Taxonomy" id="27349"/>
    <lineage>
        <taxon>Eukaryota</taxon>
        <taxon>Fungi</taxon>
        <taxon>Dikarya</taxon>
        <taxon>Basidiomycota</taxon>
        <taxon>Pucciniomycotina</taxon>
        <taxon>Pucciniomycetes</taxon>
        <taxon>Pucciniales</taxon>
        <taxon>Pucciniaceae</taxon>
        <taxon>Puccinia</taxon>
    </lineage>
</organism>
<comment type="subcellular location">
    <subcellularLocation>
        <location evidence="1">Membrane</location>
        <topology evidence="1">Multi-pass membrane protein</topology>
    </subcellularLocation>
</comment>
<dbReference type="PANTHER" id="PTHR39469:SF1">
    <property type="entry name" value="DUF4203 DOMAIN-CONTAINING PROTEIN"/>
    <property type="match status" value="1"/>
</dbReference>
<keyword evidence="2 5" id="KW-0812">Transmembrane</keyword>
<dbReference type="GO" id="GO:0016020">
    <property type="term" value="C:membrane"/>
    <property type="evidence" value="ECO:0007669"/>
    <property type="project" value="UniProtKB-SubCell"/>
</dbReference>
<dbReference type="Proteomes" id="UP000037035">
    <property type="component" value="Unassembled WGS sequence"/>
</dbReference>
<name>A0A0L6U582_9BASI</name>
<evidence type="ECO:0000313" key="7">
    <source>
        <dbReference type="EMBL" id="KNZ43681.1"/>
    </source>
</evidence>
<sequence>MDLVHLHPQWVKTRQVVELNPTLESVLTINVTLVATTVMGAAAIVLGIDCFTTTGLKEFWLLILGFGALLPFLTHFPFTITIQAELGVMG</sequence>
<keyword evidence="3 5" id="KW-1133">Transmembrane helix</keyword>
<reference evidence="7 8" key="1">
    <citation type="submission" date="2015-08" db="EMBL/GenBank/DDBJ databases">
        <title>Next Generation Sequencing and Analysis of the Genome of Puccinia sorghi L Schw, the Causal Agent of Maize Common Rust.</title>
        <authorList>
            <person name="Rochi L."/>
            <person name="Burguener G."/>
            <person name="Darino M."/>
            <person name="Turjanski A."/>
            <person name="Kreff E."/>
            <person name="Dieguez M.J."/>
            <person name="Sacco F."/>
        </authorList>
    </citation>
    <scope>NUCLEOTIDE SEQUENCE [LARGE SCALE GENOMIC DNA]</scope>
    <source>
        <strain evidence="7 8">RO10H11247</strain>
    </source>
</reference>
<dbReference type="Pfam" id="PF13886">
    <property type="entry name" value="TM7S3_TM198"/>
    <property type="match status" value="1"/>
</dbReference>
<feature type="domain" description="TM7S3/TM198-like" evidence="6">
    <location>
        <begin position="31"/>
        <end position="89"/>
    </location>
</feature>
<comment type="caution">
    <text evidence="7">The sequence shown here is derived from an EMBL/GenBank/DDBJ whole genome shotgun (WGS) entry which is preliminary data.</text>
</comment>
<dbReference type="VEuPathDB" id="FungiDB:VP01_999g7"/>
<dbReference type="PANTHER" id="PTHR39469">
    <property type="entry name" value="CHROMOSOME 1, WHOLE GENOME SHOTGUN SEQUENCE"/>
    <property type="match status" value="1"/>
</dbReference>
<dbReference type="AlphaFoldDB" id="A0A0L6U582"/>
<dbReference type="STRING" id="27349.A0A0L6U582"/>
<evidence type="ECO:0000256" key="5">
    <source>
        <dbReference type="SAM" id="Phobius"/>
    </source>
</evidence>
<keyword evidence="4 5" id="KW-0472">Membrane</keyword>
<evidence type="ECO:0000313" key="8">
    <source>
        <dbReference type="Proteomes" id="UP000037035"/>
    </source>
</evidence>
<protein>
    <recommendedName>
        <fullName evidence="6">TM7S3/TM198-like domain-containing protein</fullName>
    </recommendedName>
</protein>
<dbReference type="EMBL" id="LAVV01015713">
    <property type="protein sequence ID" value="KNZ43681.1"/>
    <property type="molecule type" value="Genomic_DNA"/>
</dbReference>
<evidence type="ECO:0000256" key="2">
    <source>
        <dbReference type="ARBA" id="ARBA00022692"/>
    </source>
</evidence>
<feature type="transmembrane region" description="Helical" evidence="5">
    <location>
        <begin position="59"/>
        <end position="80"/>
    </location>
</feature>